<sequence>MPHQCTNCGRTFEDGSKEMLSGCPDCGGNKFQFKPASAADGNAGGGVGAGTASPATEPKKTPENARSARDAPETGGRSGANGNRGATESMRRDDSADGGAASGAVNRAAATVRDWVSTRDDTETASAPEGGSATKRDRGGSTRNTPAPDAPSAEDSAQASARSDVVSDSELPEPPDDAAQVGPAPADADDENVVGAPDDENPGLKELREELNSQFESIRIVNPGQYELNLMELYEREEYIISLQEDGKYVIEVPDAWDATER</sequence>
<evidence type="ECO:0000313" key="2">
    <source>
        <dbReference type="EMBL" id="UPW01797.1"/>
    </source>
</evidence>
<gene>
    <name evidence="2" type="ORF">M0R88_06770</name>
</gene>
<feature type="region of interest" description="Disordered" evidence="1">
    <location>
        <begin position="1"/>
        <end position="204"/>
    </location>
</feature>
<dbReference type="KEGG" id="haxz:M0R88_06770"/>
<keyword evidence="3" id="KW-1185">Reference proteome</keyword>
<feature type="compositionally biased region" description="Basic and acidic residues" evidence="1">
    <location>
        <begin position="57"/>
        <end position="72"/>
    </location>
</feature>
<reference evidence="2" key="1">
    <citation type="submission" date="2022-04" db="EMBL/GenBank/DDBJ databases">
        <title>Diverse halophilic archaea isolated from saline environments.</title>
        <authorList>
            <person name="Cui H.-L."/>
        </authorList>
    </citation>
    <scope>NUCLEOTIDE SEQUENCE</scope>
    <source>
        <strain evidence="2">XZYJT40</strain>
    </source>
</reference>
<dbReference type="RefSeq" id="WP_248656187.1">
    <property type="nucleotide sequence ID" value="NZ_CP096658.1"/>
</dbReference>
<dbReference type="GeneID" id="72189543"/>
<dbReference type="AlphaFoldDB" id="A0A8U0IKX2"/>
<feature type="compositionally biased region" description="Low complexity" evidence="1">
    <location>
        <begin position="146"/>
        <end position="161"/>
    </location>
</feature>
<dbReference type="Pfam" id="PF09845">
    <property type="entry name" value="OapC"/>
    <property type="match status" value="2"/>
</dbReference>
<accession>A0A8U0IKX2</accession>
<dbReference type="InterPro" id="IPR018645">
    <property type="entry name" value="OapC-like"/>
</dbReference>
<proteinExistence type="predicted"/>
<feature type="compositionally biased region" description="Low complexity" evidence="1">
    <location>
        <begin position="97"/>
        <end position="110"/>
    </location>
</feature>
<evidence type="ECO:0000256" key="1">
    <source>
        <dbReference type="SAM" id="MobiDB-lite"/>
    </source>
</evidence>
<evidence type="ECO:0008006" key="4">
    <source>
        <dbReference type="Google" id="ProtNLM"/>
    </source>
</evidence>
<name>A0A8U0IKX2_9EURY</name>
<dbReference type="EMBL" id="CP096658">
    <property type="protein sequence ID" value="UPW01797.1"/>
    <property type="molecule type" value="Genomic_DNA"/>
</dbReference>
<dbReference type="Proteomes" id="UP000830434">
    <property type="component" value="Chromosome"/>
</dbReference>
<protein>
    <recommendedName>
        <fullName evidence="4">Origin-associated protein OapC</fullName>
    </recommendedName>
</protein>
<evidence type="ECO:0000313" key="3">
    <source>
        <dbReference type="Proteomes" id="UP000830434"/>
    </source>
</evidence>
<feature type="compositionally biased region" description="Acidic residues" evidence="1">
    <location>
        <begin position="187"/>
        <end position="201"/>
    </location>
</feature>
<organism evidence="2 3">
    <name type="scientific">Halorussus gelatinilyticus</name>
    <dbReference type="NCBI Taxonomy" id="2937524"/>
    <lineage>
        <taxon>Archaea</taxon>
        <taxon>Methanobacteriati</taxon>
        <taxon>Methanobacteriota</taxon>
        <taxon>Stenosarchaea group</taxon>
        <taxon>Halobacteria</taxon>
        <taxon>Halobacteriales</taxon>
        <taxon>Haladaptataceae</taxon>
        <taxon>Halorussus</taxon>
    </lineage>
</organism>